<comment type="similarity">
    <text evidence="4 19">In the C-terminal section; belongs to the NnrD/CARKD family.</text>
</comment>
<dbReference type="EC" id="5.1.99.6" evidence="19"/>
<evidence type="ECO:0000256" key="10">
    <source>
        <dbReference type="ARBA" id="ARBA00023027"/>
    </source>
</evidence>
<dbReference type="CDD" id="cd01171">
    <property type="entry name" value="YXKO-related"/>
    <property type="match status" value="1"/>
</dbReference>
<dbReference type="PROSITE" id="PS51385">
    <property type="entry name" value="YJEF_N"/>
    <property type="match status" value="1"/>
</dbReference>
<evidence type="ECO:0000256" key="12">
    <source>
        <dbReference type="ARBA" id="ARBA00023239"/>
    </source>
</evidence>
<evidence type="ECO:0000256" key="11">
    <source>
        <dbReference type="ARBA" id="ARBA00023235"/>
    </source>
</evidence>
<evidence type="ECO:0000256" key="14">
    <source>
        <dbReference type="ARBA" id="ARBA00025153"/>
    </source>
</evidence>
<dbReference type="EC" id="4.2.1.136" evidence="19"/>
<evidence type="ECO:0000256" key="17">
    <source>
        <dbReference type="HAMAP-Rule" id="MF_01965"/>
    </source>
</evidence>
<feature type="binding site" evidence="17">
    <location>
        <position position="452"/>
    </location>
    <ligand>
        <name>AMP</name>
        <dbReference type="ChEBI" id="CHEBI:456215"/>
    </ligand>
</feature>
<dbReference type="Gene3D" id="3.40.1190.20">
    <property type="match status" value="1"/>
</dbReference>
<reference evidence="22 23" key="1">
    <citation type="journal article" date="2020" name="Nature">
        <title>Bacterial chemolithoautotrophy via manganese oxidation.</title>
        <authorList>
            <person name="Yu H."/>
            <person name="Leadbetter J.R."/>
        </authorList>
    </citation>
    <scope>NUCLEOTIDE SEQUENCE [LARGE SCALE GENOMIC DNA]</scope>
    <source>
        <strain evidence="22 23">Mn-1</strain>
    </source>
</reference>
<dbReference type="SUPFAM" id="SSF64153">
    <property type="entry name" value="YjeF N-terminal domain-like"/>
    <property type="match status" value="1"/>
</dbReference>
<dbReference type="Pfam" id="PF01256">
    <property type="entry name" value="Carb_kinase"/>
    <property type="match status" value="1"/>
</dbReference>
<evidence type="ECO:0000256" key="8">
    <source>
        <dbReference type="ARBA" id="ARBA00022857"/>
    </source>
</evidence>
<comment type="catalytic activity">
    <reaction evidence="1 18 19">
        <text>(6R)-NADHX = (6S)-NADHX</text>
        <dbReference type="Rhea" id="RHEA:32215"/>
        <dbReference type="ChEBI" id="CHEBI:64074"/>
        <dbReference type="ChEBI" id="CHEBI:64075"/>
        <dbReference type="EC" id="5.1.99.6"/>
    </reaction>
</comment>
<feature type="binding site" evidence="17">
    <location>
        <position position="265"/>
    </location>
    <ligand>
        <name>(6S)-NADPHX</name>
        <dbReference type="ChEBI" id="CHEBI:64076"/>
    </ligand>
</feature>
<dbReference type="InterPro" id="IPR029056">
    <property type="entry name" value="Ribokinase-like"/>
</dbReference>
<dbReference type="InterPro" id="IPR000631">
    <property type="entry name" value="CARKD"/>
</dbReference>
<evidence type="ECO:0000256" key="19">
    <source>
        <dbReference type="PIRNR" id="PIRNR017184"/>
    </source>
</evidence>
<dbReference type="PROSITE" id="PS51383">
    <property type="entry name" value="YJEF_C_3"/>
    <property type="match status" value="1"/>
</dbReference>
<evidence type="ECO:0000256" key="5">
    <source>
        <dbReference type="ARBA" id="ARBA00022723"/>
    </source>
</evidence>
<feature type="binding site" evidence="17">
    <location>
        <position position="386"/>
    </location>
    <ligand>
        <name>(6S)-NADPHX</name>
        <dbReference type="ChEBI" id="CHEBI:64076"/>
    </ligand>
</feature>
<proteinExistence type="inferred from homology"/>
<dbReference type="Gene3D" id="3.40.50.10260">
    <property type="entry name" value="YjeF N-terminal domain"/>
    <property type="match status" value="1"/>
</dbReference>
<keyword evidence="7 17" id="KW-0067">ATP-binding</keyword>
<protein>
    <recommendedName>
        <fullName evidence="19">Bifunctional NAD(P)H-hydrate repair enzyme</fullName>
    </recommendedName>
    <alternativeName>
        <fullName evidence="19">Nicotinamide nucleotide repair protein</fullName>
    </alternativeName>
    <domain>
        <recommendedName>
            <fullName evidence="19">ADP-dependent (S)-NAD(P)H-hydrate dehydratase</fullName>
            <ecNumber evidence="19">4.2.1.136</ecNumber>
        </recommendedName>
        <alternativeName>
            <fullName evidence="19">ADP-dependent NAD(P)HX dehydratase</fullName>
        </alternativeName>
    </domain>
    <domain>
        <recommendedName>
            <fullName evidence="19">NAD(P)H-hydrate epimerase</fullName>
            <ecNumber evidence="19">5.1.99.6</ecNumber>
        </recommendedName>
    </domain>
</protein>
<keyword evidence="11 18" id="KW-0413">Isomerase</keyword>
<dbReference type="NCBIfam" id="TIGR00196">
    <property type="entry name" value="yjeF_cterm"/>
    <property type="match status" value="1"/>
</dbReference>
<feature type="domain" description="YjeF C-terminal" evidence="20">
    <location>
        <begin position="230"/>
        <end position="512"/>
    </location>
</feature>
<dbReference type="InterPro" id="IPR004443">
    <property type="entry name" value="YjeF_N_dom"/>
</dbReference>
<comment type="function">
    <text evidence="18">Catalyzes the epimerization of the S- and R-forms of NAD(P)HX, a damaged form of NAD(P)H that is a result of enzymatic or heat-dependent hydration. This is a prerequisite for the S-specific NAD(P)H-hydrate dehydratase to allow the repair of both epimers of NAD(P)HX.</text>
</comment>
<dbReference type="PANTHER" id="PTHR12592:SF0">
    <property type="entry name" value="ATP-DEPENDENT (S)-NAD(P)H-HYDRATE DEHYDRATASE"/>
    <property type="match status" value="1"/>
</dbReference>
<dbReference type="NCBIfam" id="TIGR00197">
    <property type="entry name" value="yjeF_nterm"/>
    <property type="match status" value="1"/>
</dbReference>
<evidence type="ECO:0000256" key="9">
    <source>
        <dbReference type="ARBA" id="ARBA00022958"/>
    </source>
</evidence>
<organism evidence="22 23">
    <name type="scientific">Candidatus Manganitrophus noduliformans</name>
    <dbReference type="NCBI Taxonomy" id="2606439"/>
    <lineage>
        <taxon>Bacteria</taxon>
        <taxon>Pseudomonadati</taxon>
        <taxon>Nitrospirota</taxon>
        <taxon>Nitrospiria</taxon>
        <taxon>Candidatus Troglogloeales</taxon>
        <taxon>Candidatus Manganitrophaceae</taxon>
        <taxon>Candidatus Manganitrophus</taxon>
    </lineage>
</organism>
<dbReference type="GO" id="GO:0046496">
    <property type="term" value="P:nicotinamide nucleotide metabolic process"/>
    <property type="evidence" value="ECO:0007669"/>
    <property type="project" value="UniProtKB-UniRule"/>
</dbReference>
<sequence length="522" mass="54463">MKIVTAEEMKKLDRKATTDYAIPSLLLMENAARGLVDEIEKTLGPAAGKRVVILAGRGNNGGDGIAAARHLRMRGAQVIVYLFSPIEKVGGDAKTSLDIWMQTGGVLHVAGSFRWNHLTRELSESDLIIDALLGTGLSHPVEGDYAKAITLINRSGRKVVAVDIPSGISADTGEVLGVAVKADYTFTMALPKWGHFLQEGLEVRGRLAVIDIGFPPAMIEAAKIPVDLITPEGLAGFPPPRPRGAHKGTAGHLLVIAGSFGKKGAALMTSLAALRCGAGLVTVALPKSIDLATADLMEVMTLPLPETPEGTLSLAAEKSLLQAVQGKDAVAIGPGLLQNEETQRLIRTLIAEISLPIVVDADGLNALAGDLSALKKRKAPAILTPHPGEMSRLIGKRTDLIQKERFTVAAHFAEQWGAILVLKGAHTVVATPDGFVRVNNTGNPGMATAGTGDALTGMIGAWLAQGIDPAEAAAGGVALHGTAGDLAAADRGEIGLIASDLIQKIPEAIQNYVRRHSGVLPP</sequence>
<dbReference type="GO" id="GO:0110051">
    <property type="term" value="P:metabolite repair"/>
    <property type="evidence" value="ECO:0007669"/>
    <property type="project" value="TreeGrafter"/>
</dbReference>
<keyword evidence="6 17" id="KW-0547">Nucleotide-binding</keyword>
<comment type="catalytic activity">
    <reaction evidence="15 17 19">
        <text>(6S)-NADHX + ADP = AMP + phosphate + NADH + H(+)</text>
        <dbReference type="Rhea" id="RHEA:32223"/>
        <dbReference type="ChEBI" id="CHEBI:15378"/>
        <dbReference type="ChEBI" id="CHEBI:43474"/>
        <dbReference type="ChEBI" id="CHEBI:57945"/>
        <dbReference type="ChEBI" id="CHEBI:64074"/>
        <dbReference type="ChEBI" id="CHEBI:456215"/>
        <dbReference type="ChEBI" id="CHEBI:456216"/>
        <dbReference type="EC" id="4.2.1.136"/>
    </reaction>
</comment>
<feature type="binding site" evidence="17">
    <location>
        <begin position="423"/>
        <end position="427"/>
    </location>
    <ligand>
        <name>AMP</name>
        <dbReference type="ChEBI" id="CHEBI:456215"/>
    </ligand>
</feature>
<comment type="cofactor">
    <cofactor evidence="18 19">
        <name>K(+)</name>
        <dbReference type="ChEBI" id="CHEBI:29103"/>
    </cofactor>
    <text evidence="18 19">Binds 1 potassium ion per subunit.</text>
</comment>
<feature type="binding site" evidence="18">
    <location>
        <position position="163"/>
    </location>
    <ligand>
        <name>(6S)-NADPHX</name>
        <dbReference type="ChEBI" id="CHEBI:64076"/>
    </ligand>
</feature>
<evidence type="ECO:0000256" key="7">
    <source>
        <dbReference type="ARBA" id="ARBA00022840"/>
    </source>
</evidence>
<feature type="binding site" evidence="18">
    <location>
        <begin position="59"/>
        <end position="63"/>
    </location>
    <ligand>
        <name>(6S)-NADPHX</name>
        <dbReference type="ChEBI" id="CHEBI:64076"/>
    </ligand>
</feature>
<feature type="binding site" evidence="17">
    <location>
        <position position="335"/>
    </location>
    <ligand>
        <name>(6S)-NADPHX</name>
        <dbReference type="ChEBI" id="CHEBI:64076"/>
    </ligand>
</feature>
<comment type="caution">
    <text evidence="22">The sequence shown here is derived from an EMBL/GenBank/DDBJ whole genome shotgun (WGS) entry which is preliminary data.</text>
</comment>
<dbReference type="InterPro" id="IPR036652">
    <property type="entry name" value="YjeF_N_dom_sf"/>
</dbReference>
<dbReference type="GO" id="GO:0046872">
    <property type="term" value="F:metal ion binding"/>
    <property type="evidence" value="ECO:0007669"/>
    <property type="project" value="UniProtKB-UniRule"/>
</dbReference>
<dbReference type="PANTHER" id="PTHR12592">
    <property type="entry name" value="ATP-DEPENDENT (S)-NAD(P)H-HYDRATE DEHYDRATASE FAMILY MEMBER"/>
    <property type="match status" value="1"/>
</dbReference>
<feature type="binding site" evidence="18">
    <location>
        <position position="60"/>
    </location>
    <ligand>
        <name>K(+)</name>
        <dbReference type="ChEBI" id="CHEBI:29103"/>
    </ligand>
</feature>
<evidence type="ECO:0000259" key="21">
    <source>
        <dbReference type="PROSITE" id="PS51385"/>
    </source>
</evidence>
<comment type="similarity">
    <text evidence="17">Belongs to the NnrD/CARKD family.</text>
</comment>
<comment type="subunit">
    <text evidence="17">Homotetramer.</text>
</comment>
<dbReference type="AlphaFoldDB" id="A0A7X6ID75"/>
<gene>
    <name evidence="17" type="primary">nnrD</name>
    <name evidence="18" type="synonym">nnrE</name>
    <name evidence="22" type="ORF">MNODULE_21360</name>
</gene>
<evidence type="ECO:0000256" key="15">
    <source>
        <dbReference type="ARBA" id="ARBA00048238"/>
    </source>
</evidence>
<accession>A0A7X6ID75</accession>
<comment type="similarity">
    <text evidence="18">Belongs to the NnrE/AIBP family.</text>
</comment>
<dbReference type="Proteomes" id="UP000534783">
    <property type="component" value="Unassembled WGS sequence"/>
</dbReference>
<keyword evidence="8 17" id="KW-0521">NADP</keyword>
<evidence type="ECO:0000256" key="16">
    <source>
        <dbReference type="ARBA" id="ARBA00049209"/>
    </source>
</evidence>
<evidence type="ECO:0000256" key="6">
    <source>
        <dbReference type="ARBA" id="ARBA00022741"/>
    </source>
</evidence>
<feature type="binding site" evidence="18">
    <location>
        <begin position="134"/>
        <end position="140"/>
    </location>
    <ligand>
        <name>(6S)-NADPHX</name>
        <dbReference type="ChEBI" id="CHEBI:64076"/>
    </ligand>
</feature>
<evidence type="ECO:0000256" key="4">
    <source>
        <dbReference type="ARBA" id="ARBA00009524"/>
    </source>
</evidence>
<evidence type="ECO:0000259" key="20">
    <source>
        <dbReference type="PROSITE" id="PS51383"/>
    </source>
</evidence>
<dbReference type="GO" id="GO:0052855">
    <property type="term" value="F:ADP-dependent NAD(P)H-hydrate dehydratase activity"/>
    <property type="evidence" value="ECO:0007669"/>
    <property type="project" value="UniProtKB-UniRule"/>
</dbReference>
<keyword evidence="5 18" id="KW-0479">Metal-binding</keyword>
<keyword evidence="13" id="KW-0511">Multifunctional enzyme</keyword>
<dbReference type="InterPro" id="IPR030677">
    <property type="entry name" value="Nnr"/>
</dbReference>
<dbReference type="GO" id="GO:0005524">
    <property type="term" value="F:ATP binding"/>
    <property type="evidence" value="ECO:0007669"/>
    <property type="project" value="UniProtKB-UniRule"/>
</dbReference>
<keyword evidence="12 17" id="KW-0456">Lyase</keyword>
<dbReference type="PIRSF" id="PIRSF017184">
    <property type="entry name" value="Nnr"/>
    <property type="match status" value="1"/>
</dbReference>
<evidence type="ECO:0000313" key="23">
    <source>
        <dbReference type="Proteomes" id="UP000534783"/>
    </source>
</evidence>
<feature type="binding site" evidence="18">
    <location>
        <position position="130"/>
    </location>
    <ligand>
        <name>K(+)</name>
        <dbReference type="ChEBI" id="CHEBI:29103"/>
    </ligand>
</feature>
<keyword evidence="10 17" id="KW-0520">NAD</keyword>
<evidence type="ECO:0000256" key="2">
    <source>
        <dbReference type="ARBA" id="ARBA00000909"/>
    </source>
</evidence>
<evidence type="ECO:0000256" key="18">
    <source>
        <dbReference type="HAMAP-Rule" id="MF_01966"/>
    </source>
</evidence>
<feature type="binding site" evidence="18">
    <location>
        <position position="145"/>
    </location>
    <ligand>
        <name>(6S)-NADPHX</name>
        <dbReference type="ChEBI" id="CHEBI:64076"/>
    </ligand>
</feature>
<evidence type="ECO:0000256" key="3">
    <source>
        <dbReference type="ARBA" id="ARBA00006001"/>
    </source>
</evidence>
<dbReference type="RefSeq" id="WP_168063264.1">
    <property type="nucleotide sequence ID" value="NZ_VTOW01000006.1"/>
</dbReference>
<feature type="binding site" evidence="17">
    <location>
        <position position="453"/>
    </location>
    <ligand>
        <name>(6S)-NADPHX</name>
        <dbReference type="ChEBI" id="CHEBI:64076"/>
    </ligand>
</feature>
<keyword evidence="23" id="KW-1185">Reference proteome</keyword>
<evidence type="ECO:0000313" key="22">
    <source>
        <dbReference type="EMBL" id="NKE73311.1"/>
    </source>
</evidence>
<dbReference type="SUPFAM" id="SSF53613">
    <property type="entry name" value="Ribokinase-like"/>
    <property type="match status" value="1"/>
</dbReference>
<dbReference type="EMBL" id="VTOW01000006">
    <property type="protein sequence ID" value="NKE73311.1"/>
    <property type="molecule type" value="Genomic_DNA"/>
</dbReference>
<dbReference type="HAMAP" id="MF_01966">
    <property type="entry name" value="NADHX_epimerase"/>
    <property type="match status" value="1"/>
</dbReference>
<comment type="catalytic activity">
    <reaction evidence="2 18 19">
        <text>(6R)-NADPHX = (6S)-NADPHX</text>
        <dbReference type="Rhea" id="RHEA:32227"/>
        <dbReference type="ChEBI" id="CHEBI:64076"/>
        <dbReference type="ChEBI" id="CHEBI:64077"/>
        <dbReference type="EC" id="5.1.99.6"/>
    </reaction>
</comment>
<feature type="domain" description="YjeF N-terminal" evidence="21">
    <location>
        <begin position="9"/>
        <end position="220"/>
    </location>
</feature>
<comment type="cofactor">
    <cofactor evidence="17">
        <name>Mg(2+)</name>
        <dbReference type="ChEBI" id="CHEBI:18420"/>
    </cofactor>
</comment>
<evidence type="ECO:0000256" key="13">
    <source>
        <dbReference type="ARBA" id="ARBA00023268"/>
    </source>
</evidence>
<comment type="similarity">
    <text evidence="3 19">In the N-terminal section; belongs to the NnrE/AIBP family.</text>
</comment>
<dbReference type="GO" id="GO:0052856">
    <property type="term" value="F:NAD(P)HX epimerase activity"/>
    <property type="evidence" value="ECO:0007669"/>
    <property type="project" value="UniProtKB-UniRule"/>
</dbReference>
<comment type="function">
    <text evidence="17">Catalyzes the dehydration of the S-form of NAD(P)HX at the expense of ADP, which is converted to AMP. Together with NAD(P)HX epimerase, which catalyzes the epimerization of the S- and R-forms, the enzyme allows the repair of both epimers of NAD(P)HX, a damaged form of NAD(P)H that is a result of enzymatic or heat-dependent hydration.</text>
</comment>
<keyword evidence="9 18" id="KW-0630">Potassium</keyword>
<dbReference type="HAMAP" id="MF_01965">
    <property type="entry name" value="NADHX_dehydratase"/>
    <property type="match status" value="1"/>
</dbReference>
<dbReference type="Pfam" id="PF03853">
    <property type="entry name" value="YjeF_N"/>
    <property type="match status" value="1"/>
</dbReference>
<name>A0A7X6ID75_9BACT</name>
<comment type="catalytic activity">
    <reaction evidence="16 17 19">
        <text>(6S)-NADPHX + ADP = AMP + phosphate + NADPH + H(+)</text>
        <dbReference type="Rhea" id="RHEA:32235"/>
        <dbReference type="ChEBI" id="CHEBI:15378"/>
        <dbReference type="ChEBI" id="CHEBI:43474"/>
        <dbReference type="ChEBI" id="CHEBI:57783"/>
        <dbReference type="ChEBI" id="CHEBI:64076"/>
        <dbReference type="ChEBI" id="CHEBI:456215"/>
        <dbReference type="ChEBI" id="CHEBI:456216"/>
        <dbReference type="EC" id="4.2.1.136"/>
    </reaction>
</comment>
<comment type="function">
    <text evidence="14 19">Bifunctional enzyme that catalyzes the epimerization of the S- and R-forms of NAD(P)HX and the dehydration of the S-form of NAD(P)HX at the expense of ADP, which is converted to AMP. This allows the repair of both epimers of NAD(P)HX, a damaged form of NAD(P)H that is a result of enzymatic or heat-dependent hydration.</text>
</comment>
<feature type="binding site" evidence="18">
    <location>
        <position position="166"/>
    </location>
    <ligand>
        <name>K(+)</name>
        <dbReference type="ChEBI" id="CHEBI:29103"/>
    </ligand>
</feature>
<evidence type="ECO:0000256" key="1">
    <source>
        <dbReference type="ARBA" id="ARBA00000013"/>
    </source>
</evidence>